<reference evidence="2" key="1">
    <citation type="submission" date="2020-07" db="EMBL/GenBank/DDBJ databases">
        <title>Ethylene signaling mediates host invasion by parasitic plants.</title>
        <authorList>
            <person name="Yoshida S."/>
        </authorList>
    </citation>
    <scope>NUCLEOTIDE SEQUENCE</scope>
    <source>
        <strain evidence="2">Okayama</strain>
    </source>
</reference>
<sequence>MTGRSAHSPIPVRRLAGGIRAGNTTPAACAPTIAGARAGGATPASTRTAFSSAGSTQRAIVRSPVKIGPTAGAGSASSLTRKWRIVLEVFYLFFIKIIFIFLIYI</sequence>
<accession>A0A830CTL9</accession>
<proteinExistence type="predicted"/>
<keyword evidence="3" id="KW-1185">Reference proteome</keyword>
<evidence type="ECO:0000313" key="3">
    <source>
        <dbReference type="Proteomes" id="UP000653305"/>
    </source>
</evidence>
<keyword evidence="1" id="KW-0812">Transmembrane</keyword>
<evidence type="ECO:0000256" key="1">
    <source>
        <dbReference type="SAM" id="Phobius"/>
    </source>
</evidence>
<dbReference type="Proteomes" id="UP000653305">
    <property type="component" value="Unassembled WGS sequence"/>
</dbReference>
<dbReference type="AlphaFoldDB" id="A0A830CTL9"/>
<keyword evidence="1" id="KW-1133">Transmembrane helix</keyword>
<organism evidence="2 3">
    <name type="scientific">Phtheirospermum japonicum</name>
    <dbReference type="NCBI Taxonomy" id="374723"/>
    <lineage>
        <taxon>Eukaryota</taxon>
        <taxon>Viridiplantae</taxon>
        <taxon>Streptophyta</taxon>
        <taxon>Embryophyta</taxon>
        <taxon>Tracheophyta</taxon>
        <taxon>Spermatophyta</taxon>
        <taxon>Magnoliopsida</taxon>
        <taxon>eudicotyledons</taxon>
        <taxon>Gunneridae</taxon>
        <taxon>Pentapetalae</taxon>
        <taxon>asterids</taxon>
        <taxon>lamiids</taxon>
        <taxon>Lamiales</taxon>
        <taxon>Orobanchaceae</taxon>
        <taxon>Orobanchaceae incertae sedis</taxon>
        <taxon>Phtheirospermum</taxon>
    </lineage>
</organism>
<name>A0A830CTL9_9LAMI</name>
<protein>
    <submittedName>
        <fullName evidence="2">Zinc finger CCCH domain-containing protein 2</fullName>
    </submittedName>
</protein>
<keyword evidence="1" id="KW-0472">Membrane</keyword>
<dbReference type="EMBL" id="BMAC01000881">
    <property type="protein sequence ID" value="GFQ03918.1"/>
    <property type="molecule type" value="Genomic_DNA"/>
</dbReference>
<gene>
    <name evidence="2" type="ORF">PHJA_002535600</name>
</gene>
<evidence type="ECO:0000313" key="2">
    <source>
        <dbReference type="EMBL" id="GFQ03918.1"/>
    </source>
</evidence>
<comment type="caution">
    <text evidence="2">The sequence shown here is derived from an EMBL/GenBank/DDBJ whole genome shotgun (WGS) entry which is preliminary data.</text>
</comment>
<feature type="transmembrane region" description="Helical" evidence="1">
    <location>
        <begin position="85"/>
        <end position="104"/>
    </location>
</feature>